<comment type="caution">
    <text evidence="2">The sequence shown here is derived from an EMBL/GenBank/DDBJ whole genome shotgun (WGS) entry which is preliminary data.</text>
</comment>
<reference evidence="2 3" key="1">
    <citation type="submission" date="2019-09" db="EMBL/GenBank/DDBJ databases">
        <title>Draft genome of the ectomycorrhizal ascomycete Sphaerosporella brunnea.</title>
        <authorList>
            <consortium name="DOE Joint Genome Institute"/>
            <person name="Benucci G.M."/>
            <person name="Marozzi G."/>
            <person name="Antonielli L."/>
            <person name="Sanchez S."/>
            <person name="Marco P."/>
            <person name="Wang X."/>
            <person name="Falini L.B."/>
            <person name="Barry K."/>
            <person name="Haridas S."/>
            <person name="Lipzen A."/>
            <person name="Labutti K."/>
            <person name="Grigoriev I.V."/>
            <person name="Murat C."/>
            <person name="Martin F."/>
            <person name="Albertini E."/>
            <person name="Donnini D."/>
            <person name="Bonito G."/>
        </authorList>
    </citation>
    <scope>NUCLEOTIDE SEQUENCE [LARGE SCALE GENOMIC DNA]</scope>
    <source>
        <strain evidence="2 3">Sb_GMNB300</strain>
    </source>
</reference>
<proteinExistence type="predicted"/>
<dbReference type="InParanoid" id="A0A5J5F035"/>
<keyword evidence="3" id="KW-1185">Reference proteome</keyword>
<accession>A0A5J5F035</accession>
<feature type="region of interest" description="Disordered" evidence="1">
    <location>
        <begin position="1"/>
        <end position="55"/>
    </location>
</feature>
<dbReference type="Proteomes" id="UP000326924">
    <property type="component" value="Unassembled WGS sequence"/>
</dbReference>
<feature type="compositionally biased region" description="Low complexity" evidence="1">
    <location>
        <begin position="29"/>
        <end position="44"/>
    </location>
</feature>
<evidence type="ECO:0000256" key="1">
    <source>
        <dbReference type="SAM" id="MobiDB-lite"/>
    </source>
</evidence>
<evidence type="ECO:0000313" key="3">
    <source>
        <dbReference type="Proteomes" id="UP000326924"/>
    </source>
</evidence>
<name>A0A5J5F035_9PEZI</name>
<feature type="region of interest" description="Disordered" evidence="1">
    <location>
        <begin position="190"/>
        <end position="247"/>
    </location>
</feature>
<organism evidence="2 3">
    <name type="scientific">Sphaerosporella brunnea</name>
    <dbReference type="NCBI Taxonomy" id="1250544"/>
    <lineage>
        <taxon>Eukaryota</taxon>
        <taxon>Fungi</taxon>
        <taxon>Dikarya</taxon>
        <taxon>Ascomycota</taxon>
        <taxon>Pezizomycotina</taxon>
        <taxon>Pezizomycetes</taxon>
        <taxon>Pezizales</taxon>
        <taxon>Pyronemataceae</taxon>
        <taxon>Sphaerosporella</taxon>
    </lineage>
</organism>
<dbReference type="OrthoDB" id="5430993at2759"/>
<feature type="compositionally biased region" description="Pro residues" evidence="1">
    <location>
        <begin position="16"/>
        <end position="28"/>
    </location>
</feature>
<protein>
    <submittedName>
        <fullName evidence="2">Uncharacterized protein</fullName>
    </submittedName>
</protein>
<dbReference type="AlphaFoldDB" id="A0A5J5F035"/>
<sequence>MGTATTTHHQKQHLIPAPPAPARTPSPRTPTASARTSFTSTSTLPPSPPPPPTAAAAAAAATFTPLSASAIASASPSTLRAALTSAQHLISRLRSSSAHERLTSSLLALDASELRARHQVEADISAAQVAVLRPEVEGYKRRLRRTRRRLAEAVAENRRLRGGEAGLEALGLLASRVLGERAEGRKLGSPVEFRGKRRACSRGSTISVEGVGGGGGGGGGGGTPSPRKRSKQQHRQGLGTPVSPKVA</sequence>
<evidence type="ECO:0000313" key="2">
    <source>
        <dbReference type="EMBL" id="KAA8909070.1"/>
    </source>
</evidence>
<dbReference type="EMBL" id="VXIS01000061">
    <property type="protein sequence ID" value="KAA8909070.1"/>
    <property type="molecule type" value="Genomic_DNA"/>
</dbReference>
<gene>
    <name evidence="2" type="ORF">FN846DRAFT_905821</name>
</gene>
<feature type="compositionally biased region" description="Gly residues" evidence="1">
    <location>
        <begin position="210"/>
        <end position="223"/>
    </location>
</feature>